<dbReference type="EMBL" id="NMVO01000001">
    <property type="protein sequence ID" value="OYO17455.1"/>
    <property type="molecule type" value="Genomic_DNA"/>
</dbReference>
<feature type="transmembrane region" description="Helical" evidence="2">
    <location>
        <begin position="460"/>
        <end position="480"/>
    </location>
</feature>
<evidence type="ECO:0000256" key="2">
    <source>
        <dbReference type="SAM" id="Phobius"/>
    </source>
</evidence>
<feature type="transmembrane region" description="Helical" evidence="2">
    <location>
        <begin position="541"/>
        <end position="558"/>
    </location>
</feature>
<gene>
    <name evidence="3" type="ORF">CGZ94_00660</name>
</gene>
<evidence type="ECO:0000313" key="4">
    <source>
        <dbReference type="Proteomes" id="UP000215896"/>
    </source>
</evidence>
<comment type="caution">
    <text evidence="3">The sequence shown here is derived from an EMBL/GenBank/DDBJ whole genome shotgun (WGS) entry which is preliminary data.</text>
</comment>
<dbReference type="Proteomes" id="UP000215896">
    <property type="component" value="Unassembled WGS sequence"/>
</dbReference>
<feature type="transmembrane region" description="Helical" evidence="2">
    <location>
        <begin position="353"/>
        <end position="376"/>
    </location>
</feature>
<feature type="transmembrane region" description="Helical" evidence="2">
    <location>
        <begin position="42"/>
        <end position="62"/>
    </location>
</feature>
<feature type="transmembrane region" description="Helical" evidence="2">
    <location>
        <begin position="438"/>
        <end position="454"/>
    </location>
</feature>
<feature type="transmembrane region" description="Helical" evidence="2">
    <location>
        <begin position="383"/>
        <end position="405"/>
    </location>
</feature>
<name>A0A255GNR3_9ACTN</name>
<proteinExistence type="predicted"/>
<protein>
    <submittedName>
        <fullName evidence="3">Uncharacterized protein</fullName>
    </submittedName>
</protein>
<feature type="compositionally biased region" description="Low complexity" evidence="1">
    <location>
        <begin position="589"/>
        <end position="600"/>
    </location>
</feature>
<keyword evidence="2" id="KW-0472">Membrane</keyword>
<keyword evidence="2" id="KW-0812">Transmembrane</keyword>
<feature type="transmembrane region" description="Helical" evidence="2">
    <location>
        <begin position="191"/>
        <end position="213"/>
    </location>
</feature>
<evidence type="ECO:0000313" key="3">
    <source>
        <dbReference type="EMBL" id="OYO17455.1"/>
    </source>
</evidence>
<organism evidence="3 4">
    <name type="scientific">Enemella evansiae</name>
    <dbReference type="NCBI Taxonomy" id="2016499"/>
    <lineage>
        <taxon>Bacteria</taxon>
        <taxon>Bacillati</taxon>
        <taxon>Actinomycetota</taxon>
        <taxon>Actinomycetes</taxon>
        <taxon>Propionibacteriales</taxon>
        <taxon>Propionibacteriaceae</taxon>
        <taxon>Enemella</taxon>
    </lineage>
</organism>
<feature type="transmembrane region" description="Helical" evidence="2">
    <location>
        <begin position="130"/>
        <end position="147"/>
    </location>
</feature>
<feature type="transmembrane region" description="Helical" evidence="2">
    <location>
        <begin position="500"/>
        <end position="521"/>
    </location>
</feature>
<feature type="transmembrane region" description="Helical" evidence="2">
    <location>
        <begin position="323"/>
        <end position="341"/>
    </location>
</feature>
<accession>A0A255GNR3</accession>
<feature type="transmembrane region" description="Helical" evidence="2">
    <location>
        <begin position="411"/>
        <end position="429"/>
    </location>
</feature>
<dbReference type="OrthoDB" id="9977042at2"/>
<dbReference type="AlphaFoldDB" id="A0A255GNR3"/>
<evidence type="ECO:0000256" key="1">
    <source>
        <dbReference type="SAM" id="MobiDB-lite"/>
    </source>
</evidence>
<keyword evidence="4" id="KW-1185">Reference proteome</keyword>
<sequence>MTILTRLWQVLRFIVLHTFIDPIRSGHLKENPQHPWPRRMRWLVGISVGLYALLTVLGLAAGRLRMLDLATGRGQSIPWATGPFLLLAAIVGLSLAYLAAVHAGWRLQLPLAVLLAVVLGGTPTSPGLSGLLPTAVALLVLFGFGLWRRRRPLNPWEFVVALLVIGSLLASRLLAPLFIGAGMQQWGLTLLGYWISLLTVITAPSALLAGAAMTELAVRLGAWTARGVWEAVPGADPGTRTRRLIGGWLLAVVVVGSLAREVWLAVTDVNMEPAGIALAAGYLLLVAAAGLAVLRFAPGSVARGVPTDVDDLASAWSRTSWPLALLLALSVFGGVVLQLLFSLFGLRRVRLDSFWTGGLAAVAAAAVAIGLGVLWARRGRTAAALLATVFGGGLLVTQLVLLLQVTFDTRQIVSASVLLATGVLIWLLVTRRLTADRGLAIASLLLIGRLHEYRDIIDEPLAAIFAATGGGALLLLGLLWRQLTEYQMARGHSRTLPHYVRVLLALANMTLIGMTVSHFALSGSPGTAQLKVLENGGDDQLGGALLLAALVAGLLLAVRGREGGDQRPGEEFRVDHPILVEPKSPLAASSDRVPPRSSSRSRSDRVPPRSSSRSRSDRVERNLPTQEFP</sequence>
<feature type="region of interest" description="Disordered" evidence="1">
    <location>
        <begin position="562"/>
        <end position="629"/>
    </location>
</feature>
<feature type="transmembrane region" description="Helical" evidence="2">
    <location>
        <begin position="244"/>
        <end position="263"/>
    </location>
</feature>
<feature type="transmembrane region" description="Helical" evidence="2">
    <location>
        <begin position="159"/>
        <end position="179"/>
    </location>
</feature>
<feature type="transmembrane region" description="Helical" evidence="2">
    <location>
        <begin position="107"/>
        <end position="124"/>
    </location>
</feature>
<feature type="transmembrane region" description="Helical" evidence="2">
    <location>
        <begin position="275"/>
        <end position="294"/>
    </location>
</feature>
<reference evidence="3 4" key="1">
    <citation type="submission" date="2017-07" db="EMBL/GenBank/DDBJ databases">
        <title>Draft whole genome sequences of clinical Proprionibacteriaceae strains.</title>
        <authorList>
            <person name="Bernier A.-M."/>
            <person name="Bernard K."/>
            <person name="Domingo M.-C."/>
        </authorList>
    </citation>
    <scope>NUCLEOTIDE SEQUENCE [LARGE SCALE GENOMIC DNA]</scope>
    <source>
        <strain evidence="3 4">NML 030167</strain>
    </source>
</reference>
<dbReference type="RefSeq" id="WP_094404309.1">
    <property type="nucleotide sequence ID" value="NZ_NMVO01000001.1"/>
</dbReference>
<feature type="compositionally biased region" description="Basic and acidic residues" evidence="1">
    <location>
        <begin position="562"/>
        <end position="578"/>
    </location>
</feature>
<feature type="transmembrane region" description="Helical" evidence="2">
    <location>
        <begin position="82"/>
        <end position="100"/>
    </location>
</feature>
<keyword evidence="2" id="KW-1133">Transmembrane helix</keyword>